<evidence type="ECO:0000313" key="1">
    <source>
        <dbReference type="EMBL" id="GAA0861283.1"/>
    </source>
</evidence>
<dbReference type="Proteomes" id="UP001500738">
    <property type="component" value="Unassembled WGS sequence"/>
</dbReference>
<name>A0ABP3X6D1_9SPHN</name>
<comment type="caution">
    <text evidence="1">The sequence shown here is derived from an EMBL/GenBank/DDBJ whole genome shotgun (WGS) entry which is preliminary data.</text>
</comment>
<protein>
    <recommendedName>
        <fullName evidence="3">PIN domain-containing protein</fullName>
    </recommendedName>
</protein>
<organism evidence="1 2">
    <name type="scientific">Sphingopyxis soli</name>
    <dbReference type="NCBI Taxonomy" id="592051"/>
    <lineage>
        <taxon>Bacteria</taxon>
        <taxon>Pseudomonadati</taxon>
        <taxon>Pseudomonadota</taxon>
        <taxon>Alphaproteobacteria</taxon>
        <taxon>Sphingomonadales</taxon>
        <taxon>Sphingomonadaceae</taxon>
        <taxon>Sphingopyxis</taxon>
    </lineage>
</organism>
<reference evidence="2" key="1">
    <citation type="journal article" date="2019" name="Int. J. Syst. Evol. Microbiol.">
        <title>The Global Catalogue of Microorganisms (GCM) 10K type strain sequencing project: providing services to taxonomists for standard genome sequencing and annotation.</title>
        <authorList>
            <consortium name="The Broad Institute Genomics Platform"/>
            <consortium name="The Broad Institute Genome Sequencing Center for Infectious Disease"/>
            <person name="Wu L."/>
            <person name="Ma J."/>
        </authorList>
    </citation>
    <scope>NUCLEOTIDE SEQUENCE [LARGE SCALE GENOMIC DNA]</scope>
    <source>
        <strain evidence="2">JCM 15910</strain>
    </source>
</reference>
<keyword evidence="2" id="KW-1185">Reference proteome</keyword>
<gene>
    <name evidence="1" type="ORF">GCM10009115_03310</name>
</gene>
<accession>A0ABP3X6D1</accession>
<proteinExistence type="predicted"/>
<evidence type="ECO:0000313" key="2">
    <source>
        <dbReference type="Proteomes" id="UP001500738"/>
    </source>
</evidence>
<sequence length="142" mass="16033">MRCLADRFVVVLDANVLYPFRIRDALLRFAEAGLFRARWSPAIIDEWRRNLVAQQPEFEASIDAQIAAMRIAFPEGCVTCQTAFKRDPRSASKRDPLFGYDAGLLKMALRCVRRRAGVARPEARAAQDRFLKAPKVAVSCGF</sequence>
<evidence type="ECO:0008006" key="3">
    <source>
        <dbReference type="Google" id="ProtNLM"/>
    </source>
</evidence>
<dbReference type="EMBL" id="BAAAFE010000002">
    <property type="protein sequence ID" value="GAA0861283.1"/>
    <property type="molecule type" value="Genomic_DNA"/>
</dbReference>